<dbReference type="GO" id="GO:0004623">
    <property type="term" value="F:phospholipase A2 activity"/>
    <property type="evidence" value="ECO:0007669"/>
    <property type="project" value="TreeGrafter"/>
</dbReference>
<evidence type="ECO:0000256" key="3">
    <source>
        <dbReference type="ARBA" id="ARBA00022801"/>
    </source>
</evidence>
<dbReference type="Proteomes" id="UP000242638">
    <property type="component" value="Unassembled WGS sequence"/>
</dbReference>
<proteinExistence type="inferred from homology"/>
<dbReference type="PANTHER" id="PTHR13943:SF31">
    <property type="entry name" value="PHOSPHOLIPASE A AND ACYLTRANSFERASE 3"/>
    <property type="match status" value="1"/>
</dbReference>
<keyword evidence="2" id="KW-0808">Transferase</keyword>
<protein>
    <recommendedName>
        <fullName evidence="5">LRAT domain-containing protein</fullName>
    </recommendedName>
</protein>
<keyword evidence="7" id="KW-1185">Reference proteome</keyword>
<dbReference type="Gene3D" id="3.90.1720.10">
    <property type="entry name" value="endopeptidase domain like (from Nostoc punctiforme)"/>
    <property type="match status" value="1"/>
</dbReference>
<comment type="similarity">
    <text evidence="1">Belongs to the H-rev107 family.</text>
</comment>
<organism evidence="6 7">
    <name type="scientific">Poecilia reticulata</name>
    <name type="common">Guppy</name>
    <name type="synonym">Acanthophacelus reticulatus</name>
    <dbReference type="NCBI Taxonomy" id="8081"/>
    <lineage>
        <taxon>Eukaryota</taxon>
        <taxon>Metazoa</taxon>
        <taxon>Chordata</taxon>
        <taxon>Craniata</taxon>
        <taxon>Vertebrata</taxon>
        <taxon>Euteleostomi</taxon>
        <taxon>Actinopterygii</taxon>
        <taxon>Neopterygii</taxon>
        <taxon>Teleostei</taxon>
        <taxon>Neoteleostei</taxon>
        <taxon>Acanthomorphata</taxon>
        <taxon>Ovalentaria</taxon>
        <taxon>Atherinomorphae</taxon>
        <taxon>Cyprinodontiformes</taxon>
        <taxon>Poeciliidae</taxon>
        <taxon>Poeciliinae</taxon>
        <taxon>Poecilia</taxon>
    </lineage>
</organism>
<evidence type="ECO:0000256" key="2">
    <source>
        <dbReference type="ARBA" id="ARBA00022679"/>
    </source>
</evidence>
<name>A0A3P9Q3B9_POERE</name>
<dbReference type="PROSITE" id="PS51934">
    <property type="entry name" value="LRAT"/>
    <property type="match status" value="1"/>
</dbReference>
<keyword evidence="3" id="KW-0378">Hydrolase</keyword>
<dbReference type="GO" id="GO:0008970">
    <property type="term" value="F:phospholipase A1 activity"/>
    <property type="evidence" value="ECO:0007669"/>
    <property type="project" value="TreeGrafter"/>
</dbReference>
<dbReference type="PANTHER" id="PTHR13943">
    <property type="entry name" value="HRAS-LIKE SUPPRESSOR - RELATED"/>
    <property type="match status" value="1"/>
</dbReference>
<dbReference type="GO" id="GO:0070292">
    <property type="term" value="P:N-acylphosphatidylethanolamine metabolic process"/>
    <property type="evidence" value="ECO:0007669"/>
    <property type="project" value="TreeGrafter"/>
</dbReference>
<dbReference type="Bgee" id="ENSPREG00000019326">
    <property type="expression patterns" value="Expressed in caudal fin and 1 other cell type or tissue"/>
</dbReference>
<accession>A0A3P9Q3B9</accession>
<feature type="domain" description="LRAT" evidence="5">
    <location>
        <begin position="10"/>
        <end position="131"/>
    </location>
</feature>
<sequence>CSILMFNSSPSDISGIRYKHFAVYVGDVNICGKNAELMNCLFLICYLFTEKYHGKSCKFSKMKMNEEPEVNNFLDDYADPLTGVTYGKGDDKDIIKRITETYQSSTIYGFLHNNCEHLATYVRYGVRVAVQVRDRLHSFFKHLVFRSGNKEERAMTQIKKMTIHKPQFSCFIISLCNFALKVTDSV</sequence>
<evidence type="ECO:0000259" key="5">
    <source>
        <dbReference type="PROSITE" id="PS51934"/>
    </source>
</evidence>
<dbReference type="InterPro" id="IPR051496">
    <property type="entry name" value="H-rev107_PLA/AT"/>
</dbReference>
<dbReference type="GO" id="GO:0005737">
    <property type="term" value="C:cytoplasm"/>
    <property type="evidence" value="ECO:0007669"/>
    <property type="project" value="TreeGrafter"/>
</dbReference>
<reference evidence="7" key="1">
    <citation type="submission" date="2013-11" db="EMBL/GenBank/DDBJ databases">
        <title>The genomic landscape of the Guanapo guppy.</title>
        <authorList>
            <person name="Kuenstner A."/>
            <person name="Dreyer C."/>
        </authorList>
    </citation>
    <scope>NUCLEOTIDE SEQUENCE</scope>
    <source>
        <strain evidence="7">Guanapo</strain>
    </source>
</reference>
<evidence type="ECO:0000256" key="1">
    <source>
        <dbReference type="ARBA" id="ARBA00007824"/>
    </source>
</evidence>
<dbReference type="InterPro" id="IPR007053">
    <property type="entry name" value="LRAT_dom"/>
</dbReference>
<evidence type="ECO:0000256" key="4">
    <source>
        <dbReference type="ARBA" id="ARBA00023098"/>
    </source>
</evidence>
<dbReference type="Pfam" id="PF04970">
    <property type="entry name" value="LRAT"/>
    <property type="match status" value="1"/>
</dbReference>
<evidence type="ECO:0000313" key="6">
    <source>
        <dbReference type="Ensembl" id="ENSPREP00000028565.1"/>
    </source>
</evidence>
<dbReference type="Ensembl" id="ENSPRET00000028880.1">
    <property type="protein sequence ID" value="ENSPREP00000028565.1"/>
    <property type="gene ID" value="ENSPREG00000019326.1"/>
</dbReference>
<reference evidence="6" key="3">
    <citation type="submission" date="2025-09" db="UniProtKB">
        <authorList>
            <consortium name="Ensembl"/>
        </authorList>
    </citation>
    <scope>IDENTIFICATION</scope>
    <source>
        <strain evidence="6">Guanapo</strain>
    </source>
</reference>
<dbReference type="GO" id="GO:0016410">
    <property type="term" value="F:N-acyltransferase activity"/>
    <property type="evidence" value="ECO:0007669"/>
    <property type="project" value="TreeGrafter"/>
</dbReference>
<dbReference type="AlphaFoldDB" id="A0A3P9Q3B9"/>
<reference evidence="6" key="2">
    <citation type="submission" date="2025-08" db="UniProtKB">
        <authorList>
            <consortium name="Ensembl"/>
        </authorList>
    </citation>
    <scope>IDENTIFICATION</scope>
    <source>
        <strain evidence="6">Guanapo</strain>
    </source>
</reference>
<dbReference type="GeneTree" id="ENSGT01150000287417"/>
<evidence type="ECO:0000313" key="7">
    <source>
        <dbReference type="Proteomes" id="UP000242638"/>
    </source>
</evidence>
<keyword evidence="4" id="KW-0443">Lipid metabolism</keyword>